<evidence type="ECO:0000259" key="1">
    <source>
        <dbReference type="Pfam" id="PF15631"/>
    </source>
</evidence>
<dbReference type="AlphaFoldDB" id="W8VSF4"/>
<sequence length="77" mass="8979">MESPLIPKKENAIDYAENILFELYGKEKIQYEKPYQIHLICDYWIMTGTLPKGMKGGTFELVFDSWNGKILILKHGK</sequence>
<gene>
    <name evidence="2" type="ORF">NMS_2161</name>
</gene>
<protein>
    <recommendedName>
        <fullName evidence="1">NTF2 fold domain-containing protein</fullName>
    </recommendedName>
</protein>
<organism evidence="2 3">
    <name type="scientific">Nonlabens marinus S1-08</name>
    <dbReference type="NCBI Taxonomy" id="1454201"/>
    <lineage>
        <taxon>Bacteria</taxon>
        <taxon>Pseudomonadati</taxon>
        <taxon>Bacteroidota</taxon>
        <taxon>Flavobacteriia</taxon>
        <taxon>Flavobacteriales</taxon>
        <taxon>Flavobacteriaceae</taxon>
        <taxon>Nonlabens</taxon>
    </lineage>
</organism>
<dbReference type="EMBL" id="AP014548">
    <property type="protein sequence ID" value="BAO56170.1"/>
    <property type="molecule type" value="Genomic_DNA"/>
</dbReference>
<proteinExistence type="predicted"/>
<feature type="domain" description="NTF2 fold" evidence="1">
    <location>
        <begin position="12"/>
        <end position="77"/>
    </location>
</feature>
<dbReference type="InterPro" id="IPR028921">
    <property type="entry name" value="NTF2_fold_dom"/>
</dbReference>
<evidence type="ECO:0000313" key="3">
    <source>
        <dbReference type="Proteomes" id="UP000031760"/>
    </source>
</evidence>
<reference evidence="2 3" key="1">
    <citation type="journal article" date="2014" name="Proc. Natl. Acad. Sci. U.S.A.">
        <title>Functional characterization of flavobacteria rhodopsins reveals a unique class of light-driven chloride pump in bacteria.</title>
        <authorList>
            <person name="Yoshizawa S."/>
            <person name="Kumagai Y."/>
            <person name="Kim H."/>
            <person name="Ogura Y."/>
            <person name="Hayashi T."/>
            <person name="Iwasaki W."/>
            <person name="DeLong E.F."/>
            <person name="Kogure K."/>
        </authorList>
    </citation>
    <scope>NUCLEOTIDE SEQUENCE [LARGE SCALE GENOMIC DNA]</scope>
    <source>
        <strain evidence="2 3">S1-08</strain>
    </source>
</reference>
<dbReference type="KEGG" id="nmf:NMS_2161"/>
<dbReference type="HOGENOM" id="CLU_2843926_0_0_10"/>
<accession>W8VSF4</accession>
<keyword evidence="3" id="KW-1185">Reference proteome</keyword>
<evidence type="ECO:0000313" key="2">
    <source>
        <dbReference type="EMBL" id="BAO56170.1"/>
    </source>
</evidence>
<dbReference type="Pfam" id="PF15631">
    <property type="entry name" value="Imm-NTF2-2"/>
    <property type="match status" value="1"/>
</dbReference>
<name>W8VSF4_9FLAO</name>
<dbReference type="Proteomes" id="UP000031760">
    <property type="component" value="Chromosome"/>
</dbReference>